<accession>A0A563DK87</accession>
<comment type="caution">
    <text evidence="1">The sequence shown here is derived from an EMBL/GenBank/DDBJ whole genome shotgun (WGS) entry which is preliminary data.</text>
</comment>
<evidence type="ECO:0008006" key="3">
    <source>
        <dbReference type="Google" id="ProtNLM"/>
    </source>
</evidence>
<sequence>MAKEAEKKRAYDYYVNQGKTAKETAGLSGVTEKTIGEWIKKGNWKGLRHTKANSKAERLTNIQQIIDSLAEDRIQVQRDISSELEKEEPNKTYINDLRRQAVSISDEISKWNKTLTNFDKENKISLSVYIEVMNDIFDNLKKYDPKLFASTVDFQEEHLNTISIKY</sequence>
<organism evidence="1 2">
    <name type="scientific">Apibacter muscae</name>
    <dbReference type="NCBI Taxonomy" id="2509004"/>
    <lineage>
        <taxon>Bacteria</taxon>
        <taxon>Pseudomonadati</taxon>
        <taxon>Bacteroidota</taxon>
        <taxon>Flavobacteriia</taxon>
        <taxon>Flavobacteriales</taxon>
        <taxon>Weeksellaceae</taxon>
        <taxon>Apibacter</taxon>
    </lineage>
</organism>
<dbReference type="Proteomes" id="UP000319499">
    <property type="component" value="Unassembled WGS sequence"/>
</dbReference>
<evidence type="ECO:0000313" key="1">
    <source>
        <dbReference type="EMBL" id="TWP30519.1"/>
    </source>
</evidence>
<keyword evidence="2" id="KW-1185">Reference proteome</keyword>
<name>A0A563DK87_9FLAO</name>
<dbReference type="EMBL" id="SELH01000011">
    <property type="protein sequence ID" value="TWP30519.1"/>
    <property type="molecule type" value="Genomic_DNA"/>
</dbReference>
<proteinExistence type="predicted"/>
<dbReference type="OrthoDB" id="961372at2"/>
<protein>
    <recommendedName>
        <fullName evidence="3">DUF1804 family protein</fullName>
    </recommendedName>
</protein>
<evidence type="ECO:0000313" key="2">
    <source>
        <dbReference type="Proteomes" id="UP000319499"/>
    </source>
</evidence>
<gene>
    <name evidence="1" type="ORF">ETU09_00530</name>
</gene>
<reference evidence="1 2" key="1">
    <citation type="submission" date="2019-02" db="EMBL/GenBank/DDBJ databases">
        <title>Apibacter muscae sp. nov.: a novel member of the house fly microbiota.</title>
        <authorList>
            <person name="Park R."/>
        </authorList>
    </citation>
    <scope>NUCLEOTIDE SEQUENCE [LARGE SCALE GENOMIC DNA]</scope>
    <source>
        <strain evidence="1 2">AL1</strain>
    </source>
</reference>
<dbReference type="RefSeq" id="WP_146261303.1">
    <property type="nucleotide sequence ID" value="NZ_SELG01000027.1"/>
</dbReference>
<dbReference type="AlphaFoldDB" id="A0A563DK87"/>